<dbReference type="EMBL" id="CAADRA010000325">
    <property type="protein sequence ID" value="VFT79766.1"/>
    <property type="molecule type" value="Genomic_DNA"/>
</dbReference>
<protein>
    <submittedName>
        <fullName evidence="3">Aste57867_2570 protein</fullName>
    </submittedName>
</protein>
<keyword evidence="4" id="KW-1185">Reference proteome</keyword>
<feature type="region of interest" description="Disordered" evidence="1">
    <location>
        <begin position="1"/>
        <end position="92"/>
    </location>
</feature>
<reference evidence="3 4" key="1">
    <citation type="submission" date="2019-03" db="EMBL/GenBank/DDBJ databases">
        <authorList>
            <person name="Gaulin E."/>
            <person name="Dumas B."/>
        </authorList>
    </citation>
    <scope>NUCLEOTIDE SEQUENCE [LARGE SCALE GENOMIC DNA]</scope>
    <source>
        <strain evidence="3">CBS 568.67</strain>
    </source>
</reference>
<dbReference type="Proteomes" id="UP000332933">
    <property type="component" value="Unassembled WGS sequence"/>
</dbReference>
<name>A0A485K7W8_9STRA</name>
<gene>
    <name evidence="3" type="primary">Aste57867_2570</name>
    <name evidence="2" type="ORF">As57867_002563</name>
    <name evidence="3" type="ORF">ASTE57867_2570</name>
</gene>
<organism evidence="3 4">
    <name type="scientific">Aphanomyces stellatus</name>
    <dbReference type="NCBI Taxonomy" id="120398"/>
    <lineage>
        <taxon>Eukaryota</taxon>
        <taxon>Sar</taxon>
        <taxon>Stramenopiles</taxon>
        <taxon>Oomycota</taxon>
        <taxon>Saprolegniomycetes</taxon>
        <taxon>Saprolegniales</taxon>
        <taxon>Verrucalvaceae</taxon>
        <taxon>Aphanomyces</taxon>
    </lineage>
</organism>
<evidence type="ECO:0000313" key="3">
    <source>
        <dbReference type="EMBL" id="VFT79766.1"/>
    </source>
</evidence>
<reference evidence="2" key="2">
    <citation type="submission" date="2019-06" db="EMBL/GenBank/DDBJ databases">
        <title>Genomics analysis of Aphanomyces spp. identifies a new class of oomycete effector associated with host adaptation.</title>
        <authorList>
            <person name="Gaulin E."/>
        </authorList>
    </citation>
    <scope>NUCLEOTIDE SEQUENCE</scope>
    <source>
        <strain evidence="2">CBS 578.67</strain>
    </source>
</reference>
<evidence type="ECO:0000256" key="1">
    <source>
        <dbReference type="SAM" id="MobiDB-lite"/>
    </source>
</evidence>
<sequence>MPSPSGPDLPPRQRSRSHATVGDKDVGPKRYPSNSGAVLSQHLEPLENPPKSGLTGSQSTVLNHDLDALDKFNSRTSPPKHKLEKLDAPKSPAKLDVKALPTLATRNNCLQAIAPTPSLLEHARPPSVDSADAKASSSSSSYPLVPKEEGGATDDSKCVEDPT</sequence>
<dbReference type="EMBL" id="VJMH01000325">
    <property type="protein sequence ID" value="KAF0716959.1"/>
    <property type="molecule type" value="Genomic_DNA"/>
</dbReference>
<dbReference type="AlphaFoldDB" id="A0A485K7W8"/>
<dbReference type="OrthoDB" id="78595at2759"/>
<feature type="compositionally biased region" description="Pro residues" evidence="1">
    <location>
        <begin position="1"/>
        <end position="10"/>
    </location>
</feature>
<evidence type="ECO:0000313" key="4">
    <source>
        <dbReference type="Proteomes" id="UP000332933"/>
    </source>
</evidence>
<proteinExistence type="predicted"/>
<feature type="compositionally biased region" description="Basic and acidic residues" evidence="1">
    <location>
        <begin position="146"/>
        <end position="163"/>
    </location>
</feature>
<feature type="compositionally biased region" description="Basic and acidic residues" evidence="1">
    <location>
        <begin position="64"/>
        <end position="73"/>
    </location>
</feature>
<feature type="compositionally biased region" description="Low complexity" evidence="1">
    <location>
        <begin position="127"/>
        <end position="141"/>
    </location>
</feature>
<accession>A0A485K7W8</accession>
<evidence type="ECO:0000313" key="2">
    <source>
        <dbReference type="EMBL" id="KAF0716959.1"/>
    </source>
</evidence>
<feature type="region of interest" description="Disordered" evidence="1">
    <location>
        <begin position="117"/>
        <end position="163"/>
    </location>
</feature>